<dbReference type="InterPro" id="IPR043504">
    <property type="entry name" value="Peptidase_S1_PA_chymotrypsin"/>
</dbReference>
<dbReference type="Pfam" id="PF00089">
    <property type="entry name" value="Trypsin"/>
    <property type="match status" value="1"/>
</dbReference>
<dbReference type="PROSITE" id="PS50240">
    <property type="entry name" value="TRYPSIN_DOM"/>
    <property type="match status" value="1"/>
</dbReference>
<keyword evidence="2" id="KW-0378">Hydrolase</keyword>
<evidence type="ECO:0000256" key="3">
    <source>
        <dbReference type="ARBA" id="ARBA00022825"/>
    </source>
</evidence>
<evidence type="ECO:0000313" key="5">
    <source>
        <dbReference type="EMBL" id="JAT16497.1"/>
    </source>
</evidence>
<dbReference type="GO" id="GO:0006508">
    <property type="term" value="P:proteolysis"/>
    <property type="evidence" value="ECO:0007669"/>
    <property type="project" value="UniProtKB-KW"/>
</dbReference>
<dbReference type="SUPFAM" id="SSF50494">
    <property type="entry name" value="Trypsin-like serine proteases"/>
    <property type="match status" value="1"/>
</dbReference>
<sequence length="131" mass="14325">IDLSKFRAGKIQGWGNTKHNGVSARHPKEAILAVLTPRECQKSPVYSYLEHVPDIDHMMLCAYERKADSCQGDSGGPLFITNEKGIVYQIGIVSFGAECGNSDGLPGMYTRLSSYVNWVKKHIGSPCVPAN</sequence>
<keyword evidence="1" id="KW-0645">Protease</keyword>
<dbReference type="GO" id="GO:0005615">
    <property type="term" value="C:extracellular space"/>
    <property type="evidence" value="ECO:0007669"/>
    <property type="project" value="TreeGrafter"/>
</dbReference>
<name>A0A1B6KYH5_9HEMI</name>
<reference evidence="5" key="1">
    <citation type="submission" date="2015-11" db="EMBL/GenBank/DDBJ databases">
        <title>De novo transcriptome assembly of four potential Pierce s Disease insect vectors from Arizona vineyards.</title>
        <authorList>
            <person name="Tassone E.E."/>
        </authorList>
    </citation>
    <scope>NUCLEOTIDE SEQUENCE</scope>
</reference>
<accession>A0A1B6KYH5</accession>
<dbReference type="InterPro" id="IPR009003">
    <property type="entry name" value="Peptidase_S1_PA"/>
</dbReference>
<dbReference type="PANTHER" id="PTHR24264:SF54">
    <property type="entry name" value="PEPTIDASE S1 DOMAIN-CONTAINING PROTEIN"/>
    <property type="match status" value="1"/>
</dbReference>
<evidence type="ECO:0000259" key="4">
    <source>
        <dbReference type="PROSITE" id="PS50240"/>
    </source>
</evidence>
<evidence type="ECO:0000256" key="1">
    <source>
        <dbReference type="ARBA" id="ARBA00022670"/>
    </source>
</evidence>
<feature type="non-terminal residue" evidence="5">
    <location>
        <position position="1"/>
    </location>
</feature>
<gene>
    <name evidence="5" type="ORF">g.10376</name>
</gene>
<keyword evidence="3" id="KW-0720">Serine protease</keyword>
<dbReference type="InterPro" id="IPR001254">
    <property type="entry name" value="Trypsin_dom"/>
</dbReference>
<feature type="domain" description="Peptidase S1" evidence="4">
    <location>
        <begin position="1"/>
        <end position="124"/>
    </location>
</feature>
<evidence type="ECO:0000256" key="2">
    <source>
        <dbReference type="ARBA" id="ARBA00022801"/>
    </source>
</evidence>
<protein>
    <recommendedName>
        <fullName evidence="4">Peptidase S1 domain-containing protein</fullName>
    </recommendedName>
</protein>
<organism evidence="5">
    <name type="scientific">Graphocephala atropunctata</name>
    <dbReference type="NCBI Taxonomy" id="36148"/>
    <lineage>
        <taxon>Eukaryota</taxon>
        <taxon>Metazoa</taxon>
        <taxon>Ecdysozoa</taxon>
        <taxon>Arthropoda</taxon>
        <taxon>Hexapoda</taxon>
        <taxon>Insecta</taxon>
        <taxon>Pterygota</taxon>
        <taxon>Neoptera</taxon>
        <taxon>Paraneoptera</taxon>
        <taxon>Hemiptera</taxon>
        <taxon>Auchenorrhyncha</taxon>
        <taxon>Membracoidea</taxon>
        <taxon>Cicadellidae</taxon>
        <taxon>Cicadellinae</taxon>
        <taxon>Cicadellini</taxon>
        <taxon>Graphocephala</taxon>
    </lineage>
</organism>
<dbReference type="AlphaFoldDB" id="A0A1B6KYH5"/>
<dbReference type="InterPro" id="IPR033116">
    <property type="entry name" value="TRYPSIN_SER"/>
</dbReference>
<dbReference type="InterPro" id="IPR050127">
    <property type="entry name" value="Serine_Proteases_S1"/>
</dbReference>
<dbReference type="PANTHER" id="PTHR24264">
    <property type="entry name" value="TRYPSIN-RELATED"/>
    <property type="match status" value="1"/>
</dbReference>
<dbReference type="PROSITE" id="PS00135">
    <property type="entry name" value="TRYPSIN_SER"/>
    <property type="match status" value="1"/>
</dbReference>
<dbReference type="EMBL" id="GEBQ01023480">
    <property type="protein sequence ID" value="JAT16497.1"/>
    <property type="molecule type" value="Transcribed_RNA"/>
</dbReference>
<dbReference type="GO" id="GO:0004252">
    <property type="term" value="F:serine-type endopeptidase activity"/>
    <property type="evidence" value="ECO:0007669"/>
    <property type="project" value="InterPro"/>
</dbReference>
<proteinExistence type="predicted"/>
<dbReference type="SMART" id="SM00020">
    <property type="entry name" value="Tryp_SPc"/>
    <property type="match status" value="1"/>
</dbReference>
<dbReference type="Gene3D" id="2.40.10.10">
    <property type="entry name" value="Trypsin-like serine proteases"/>
    <property type="match status" value="1"/>
</dbReference>